<keyword evidence="1" id="KW-0812">Transmembrane</keyword>
<protein>
    <submittedName>
        <fullName evidence="2">Uncharacterized protein</fullName>
    </submittedName>
</protein>
<feature type="transmembrane region" description="Helical" evidence="1">
    <location>
        <begin position="6"/>
        <end position="25"/>
    </location>
</feature>
<sequence length="73" mass="8413">MLFFMLLSHLCFCFIYTHTILFNLLQRPSLITRINCKFMLKTTQASALISPHSGRSASCTSIQVSSDHMWPKF</sequence>
<dbReference type="EMBL" id="GBRH01201648">
    <property type="protein sequence ID" value="JAD96247.1"/>
    <property type="molecule type" value="Transcribed_RNA"/>
</dbReference>
<proteinExistence type="predicted"/>
<reference evidence="2" key="1">
    <citation type="submission" date="2014-09" db="EMBL/GenBank/DDBJ databases">
        <authorList>
            <person name="Magalhaes I.L.F."/>
            <person name="Oliveira U."/>
            <person name="Santos F.R."/>
            <person name="Vidigal T.H.D.A."/>
            <person name="Brescovit A.D."/>
            <person name="Santos A.J."/>
        </authorList>
    </citation>
    <scope>NUCLEOTIDE SEQUENCE</scope>
    <source>
        <tissue evidence="2">Shoot tissue taken approximately 20 cm above the soil surface</tissue>
    </source>
</reference>
<keyword evidence="1" id="KW-0472">Membrane</keyword>
<evidence type="ECO:0000313" key="2">
    <source>
        <dbReference type="EMBL" id="JAD96247.1"/>
    </source>
</evidence>
<accession>A0A0A9EJM3</accession>
<reference evidence="2" key="2">
    <citation type="journal article" date="2015" name="Data Brief">
        <title>Shoot transcriptome of the giant reed, Arundo donax.</title>
        <authorList>
            <person name="Barrero R.A."/>
            <person name="Guerrero F.D."/>
            <person name="Moolhuijzen P."/>
            <person name="Goolsby J.A."/>
            <person name="Tidwell J."/>
            <person name="Bellgard S.E."/>
            <person name="Bellgard M.I."/>
        </authorList>
    </citation>
    <scope>NUCLEOTIDE SEQUENCE</scope>
    <source>
        <tissue evidence="2">Shoot tissue taken approximately 20 cm above the soil surface</tissue>
    </source>
</reference>
<keyword evidence="1" id="KW-1133">Transmembrane helix</keyword>
<evidence type="ECO:0000256" key="1">
    <source>
        <dbReference type="SAM" id="Phobius"/>
    </source>
</evidence>
<dbReference type="AlphaFoldDB" id="A0A0A9EJM3"/>
<organism evidence="2">
    <name type="scientific">Arundo donax</name>
    <name type="common">Giant reed</name>
    <name type="synonym">Donax arundinaceus</name>
    <dbReference type="NCBI Taxonomy" id="35708"/>
    <lineage>
        <taxon>Eukaryota</taxon>
        <taxon>Viridiplantae</taxon>
        <taxon>Streptophyta</taxon>
        <taxon>Embryophyta</taxon>
        <taxon>Tracheophyta</taxon>
        <taxon>Spermatophyta</taxon>
        <taxon>Magnoliopsida</taxon>
        <taxon>Liliopsida</taxon>
        <taxon>Poales</taxon>
        <taxon>Poaceae</taxon>
        <taxon>PACMAD clade</taxon>
        <taxon>Arundinoideae</taxon>
        <taxon>Arundineae</taxon>
        <taxon>Arundo</taxon>
    </lineage>
</organism>
<name>A0A0A9EJM3_ARUDO</name>